<evidence type="ECO:0000256" key="6">
    <source>
        <dbReference type="ARBA" id="ARBA00023316"/>
    </source>
</evidence>
<dbReference type="SUPFAM" id="SSF141523">
    <property type="entry name" value="L,D-transpeptidase catalytic domain-like"/>
    <property type="match status" value="1"/>
</dbReference>
<keyword evidence="5 7" id="KW-0573">Peptidoglycan synthesis</keyword>
<dbReference type="InterPro" id="IPR038063">
    <property type="entry name" value="Transpep_catalytic_dom"/>
</dbReference>
<evidence type="ECO:0000259" key="8">
    <source>
        <dbReference type="PROSITE" id="PS52029"/>
    </source>
</evidence>
<keyword evidence="10" id="KW-1185">Reference proteome</keyword>
<keyword evidence="6 7" id="KW-0961">Cell wall biogenesis/degradation</keyword>
<dbReference type="Proteomes" id="UP000245911">
    <property type="component" value="Unassembled WGS sequence"/>
</dbReference>
<dbReference type="RefSeq" id="WP_116558830.1">
    <property type="nucleotide sequence ID" value="NZ_JBLWXM010000002.1"/>
</dbReference>
<evidence type="ECO:0000256" key="5">
    <source>
        <dbReference type="ARBA" id="ARBA00022984"/>
    </source>
</evidence>
<dbReference type="GO" id="GO:0016740">
    <property type="term" value="F:transferase activity"/>
    <property type="evidence" value="ECO:0007669"/>
    <property type="project" value="UniProtKB-KW"/>
</dbReference>
<comment type="caution">
    <text evidence="9">The sequence shown here is derived from an EMBL/GenBank/DDBJ whole genome shotgun (WGS) entry which is preliminary data.</text>
</comment>
<dbReference type="Gene3D" id="2.40.440.10">
    <property type="entry name" value="L,D-transpeptidase catalytic domain-like"/>
    <property type="match status" value="1"/>
</dbReference>
<keyword evidence="4 7" id="KW-0133">Cell shape</keyword>
<protein>
    <recommendedName>
        <fullName evidence="8">L,D-TPase catalytic domain-containing protein</fullName>
    </recommendedName>
</protein>
<reference evidence="9 10" key="1">
    <citation type="submission" date="2018-04" db="EMBL/GenBank/DDBJ databases">
        <title>Pararhodobacter oceanense sp. nov., isolated from marine intertidal sediment.</title>
        <authorList>
            <person name="Wang X.-L."/>
            <person name="Du Z.-J."/>
        </authorList>
    </citation>
    <scope>NUCLEOTIDE SEQUENCE [LARGE SCALE GENOMIC DNA]</scope>
    <source>
        <strain evidence="9 10">AM505</strain>
    </source>
</reference>
<evidence type="ECO:0000313" key="9">
    <source>
        <dbReference type="EMBL" id="PVH28380.1"/>
    </source>
</evidence>
<feature type="active site" description="Proton donor/acceptor" evidence="7">
    <location>
        <position position="127"/>
    </location>
</feature>
<evidence type="ECO:0000256" key="3">
    <source>
        <dbReference type="ARBA" id="ARBA00022679"/>
    </source>
</evidence>
<accession>A0A2T8HSG2</accession>
<keyword evidence="3" id="KW-0808">Transferase</keyword>
<dbReference type="GO" id="GO:0009252">
    <property type="term" value="P:peptidoglycan biosynthetic process"/>
    <property type="evidence" value="ECO:0007669"/>
    <property type="project" value="UniProtKB-UniPathway"/>
</dbReference>
<dbReference type="GO" id="GO:0071555">
    <property type="term" value="P:cell wall organization"/>
    <property type="evidence" value="ECO:0007669"/>
    <property type="project" value="UniProtKB-UniRule"/>
</dbReference>
<organism evidence="9 10">
    <name type="scientific">Pararhodobacter oceanensis</name>
    <dbReference type="NCBI Taxonomy" id="2172121"/>
    <lineage>
        <taxon>Bacteria</taxon>
        <taxon>Pseudomonadati</taxon>
        <taxon>Pseudomonadota</taxon>
        <taxon>Alphaproteobacteria</taxon>
        <taxon>Rhodobacterales</taxon>
        <taxon>Paracoccaceae</taxon>
        <taxon>Pararhodobacter</taxon>
    </lineage>
</organism>
<feature type="domain" description="L,D-TPase catalytic" evidence="8">
    <location>
        <begin position="37"/>
        <end position="168"/>
    </location>
</feature>
<gene>
    <name evidence="9" type="ORF">DDE20_12435</name>
</gene>
<dbReference type="GO" id="GO:0004180">
    <property type="term" value="F:carboxypeptidase activity"/>
    <property type="evidence" value="ECO:0007669"/>
    <property type="project" value="UniProtKB-ARBA"/>
</dbReference>
<comment type="pathway">
    <text evidence="1 7">Cell wall biogenesis; peptidoglycan biosynthesis.</text>
</comment>
<name>A0A2T8HSG2_9RHOB</name>
<dbReference type="OrthoDB" id="9809748at2"/>
<dbReference type="InterPro" id="IPR005490">
    <property type="entry name" value="LD_TPept_cat_dom"/>
</dbReference>
<feature type="active site" description="Nucleophile" evidence="7">
    <location>
        <position position="144"/>
    </location>
</feature>
<dbReference type="PROSITE" id="PS52029">
    <property type="entry name" value="LD_TPASE"/>
    <property type="match status" value="1"/>
</dbReference>
<dbReference type="Pfam" id="PF03734">
    <property type="entry name" value="YkuD"/>
    <property type="match status" value="1"/>
</dbReference>
<dbReference type="UniPathway" id="UPA00219"/>
<evidence type="ECO:0000313" key="10">
    <source>
        <dbReference type="Proteomes" id="UP000245911"/>
    </source>
</evidence>
<evidence type="ECO:0000256" key="4">
    <source>
        <dbReference type="ARBA" id="ARBA00022960"/>
    </source>
</evidence>
<dbReference type="PANTHER" id="PTHR36699:SF1">
    <property type="entry name" value="L,D-TRANSPEPTIDASE YAFK-RELATED"/>
    <property type="match status" value="1"/>
</dbReference>
<dbReference type="GO" id="GO:0008360">
    <property type="term" value="P:regulation of cell shape"/>
    <property type="evidence" value="ECO:0007669"/>
    <property type="project" value="UniProtKB-UniRule"/>
</dbReference>
<evidence type="ECO:0000256" key="2">
    <source>
        <dbReference type="ARBA" id="ARBA00005992"/>
    </source>
</evidence>
<comment type="similarity">
    <text evidence="2">Belongs to the YkuD family.</text>
</comment>
<sequence>MVAVISRRAALLSGVALVLTACTRAPRYLEYTGPEITELRVYKGARRLELWHHEQMLHDYEIGLGQNPFGHKQYEGDSRTPEGSYIIDRRNPQSAYHLSIGISYPNEEDIARAEAAGVPPGGDIFIHGRGDWGIDRRGDWSAGCITVTNSEIEDIYAMVRDGTPIHLYP</sequence>
<evidence type="ECO:0000256" key="1">
    <source>
        <dbReference type="ARBA" id="ARBA00004752"/>
    </source>
</evidence>
<dbReference type="EMBL" id="QDKM01000005">
    <property type="protein sequence ID" value="PVH28380.1"/>
    <property type="molecule type" value="Genomic_DNA"/>
</dbReference>
<evidence type="ECO:0000256" key="7">
    <source>
        <dbReference type="PROSITE-ProRule" id="PRU01373"/>
    </source>
</evidence>
<dbReference type="PANTHER" id="PTHR36699">
    <property type="entry name" value="LD-TRANSPEPTIDASE"/>
    <property type="match status" value="1"/>
</dbReference>
<dbReference type="CDD" id="cd16913">
    <property type="entry name" value="YkuD_like"/>
    <property type="match status" value="1"/>
</dbReference>
<dbReference type="AlphaFoldDB" id="A0A2T8HSG2"/>
<proteinExistence type="inferred from homology"/>
<dbReference type="PROSITE" id="PS51257">
    <property type="entry name" value="PROKAR_LIPOPROTEIN"/>
    <property type="match status" value="1"/>
</dbReference>